<evidence type="ECO:0000313" key="2">
    <source>
        <dbReference type="EMBL" id="TPX46444.1"/>
    </source>
</evidence>
<name>A0A507D4V1_9FUNG</name>
<reference evidence="2 3" key="1">
    <citation type="journal article" date="2019" name="Sci. Rep.">
        <title>Comparative genomics of chytrid fungi reveal insights into the obligate biotrophic and pathogenic lifestyle of Synchytrium endobioticum.</title>
        <authorList>
            <person name="van de Vossenberg B.T.L.H."/>
            <person name="Warris S."/>
            <person name="Nguyen H.D.T."/>
            <person name="van Gent-Pelzer M.P.E."/>
            <person name="Joly D.L."/>
            <person name="van de Geest H.C."/>
            <person name="Bonants P.J.M."/>
            <person name="Smith D.S."/>
            <person name="Levesque C.A."/>
            <person name="van der Lee T.A.J."/>
        </authorList>
    </citation>
    <scope>NUCLEOTIDE SEQUENCE [LARGE SCALE GENOMIC DNA]</scope>
    <source>
        <strain evidence="2 3">LEV6574</strain>
    </source>
</reference>
<dbReference type="Proteomes" id="UP000320475">
    <property type="component" value="Unassembled WGS sequence"/>
</dbReference>
<comment type="caution">
    <text evidence="2">The sequence shown here is derived from an EMBL/GenBank/DDBJ whole genome shotgun (WGS) entry which is preliminary data.</text>
</comment>
<evidence type="ECO:0000313" key="3">
    <source>
        <dbReference type="Proteomes" id="UP000320475"/>
    </source>
</evidence>
<organism evidence="2 3">
    <name type="scientific">Synchytrium endobioticum</name>
    <dbReference type="NCBI Taxonomy" id="286115"/>
    <lineage>
        <taxon>Eukaryota</taxon>
        <taxon>Fungi</taxon>
        <taxon>Fungi incertae sedis</taxon>
        <taxon>Chytridiomycota</taxon>
        <taxon>Chytridiomycota incertae sedis</taxon>
        <taxon>Chytridiomycetes</taxon>
        <taxon>Synchytriales</taxon>
        <taxon>Synchytriaceae</taxon>
        <taxon>Synchytrium</taxon>
    </lineage>
</organism>
<gene>
    <name evidence="2" type="ORF">SeLEV6574_g03228</name>
</gene>
<protein>
    <submittedName>
        <fullName evidence="2">Uncharacterized protein</fullName>
    </submittedName>
</protein>
<dbReference type="EMBL" id="QEAM01000104">
    <property type="protein sequence ID" value="TPX46444.1"/>
    <property type="molecule type" value="Genomic_DNA"/>
</dbReference>
<sequence length="73" mass="8142">MDALQLERPVETRSPTHGRNVKRRRHLPYQRAQTALRRIDISASTCMLPIPPPPAVVASSSDRLVLDAQTPAM</sequence>
<dbReference type="AlphaFoldDB" id="A0A507D4V1"/>
<proteinExistence type="predicted"/>
<accession>A0A507D4V1</accession>
<evidence type="ECO:0000256" key="1">
    <source>
        <dbReference type="SAM" id="MobiDB-lite"/>
    </source>
</evidence>
<feature type="region of interest" description="Disordered" evidence="1">
    <location>
        <begin position="1"/>
        <end position="26"/>
    </location>
</feature>